<evidence type="ECO:0000313" key="1">
    <source>
        <dbReference type="EMBL" id="VDH05842.1"/>
    </source>
</evidence>
<evidence type="ECO:0000313" key="2">
    <source>
        <dbReference type="Proteomes" id="UP000270205"/>
    </source>
</evidence>
<protein>
    <submittedName>
        <fullName evidence="1">Uncharacterized protein</fullName>
    </submittedName>
</protein>
<organism evidence="1 2">
    <name type="scientific">Bergeyella zoohelcum</name>
    <dbReference type="NCBI Taxonomy" id="1015"/>
    <lineage>
        <taxon>Bacteria</taxon>
        <taxon>Pseudomonadati</taxon>
        <taxon>Bacteroidota</taxon>
        <taxon>Flavobacteriia</taxon>
        <taxon>Flavobacteriales</taxon>
        <taxon>Weeksellaceae</taxon>
        <taxon>Bergeyella</taxon>
    </lineage>
</organism>
<dbReference type="AlphaFoldDB" id="A0A7Z9CGM4"/>
<proteinExistence type="predicted"/>
<name>A0A7Z9CGM4_9FLAO</name>
<dbReference type="Proteomes" id="UP000270205">
    <property type="component" value="Unassembled WGS sequence"/>
</dbReference>
<gene>
    <name evidence="1" type="ORF">NCTC12929_02003</name>
</gene>
<reference evidence="1 2" key="1">
    <citation type="submission" date="2018-11" db="EMBL/GenBank/DDBJ databases">
        <authorList>
            <consortium name="Pathogen Informatics"/>
        </authorList>
    </citation>
    <scope>NUCLEOTIDE SEQUENCE [LARGE SCALE GENOMIC DNA]</scope>
    <source>
        <strain evidence="1 2">NCTC12929</strain>
    </source>
</reference>
<dbReference type="EMBL" id="UYIV01000001">
    <property type="protein sequence ID" value="VDH05842.1"/>
    <property type="molecule type" value="Genomic_DNA"/>
</dbReference>
<comment type="caution">
    <text evidence="1">The sequence shown here is derived from an EMBL/GenBank/DDBJ whole genome shotgun (WGS) entry which is preliminary data.</text>
</comment>
<accession>A0A7Z9CGM4</accession>
<sequence length="71" mass="8542">MELFNTQLVWDYLYEETTILNRNDQVESVTAVEHGEVVSVKHYRDCEDPYNTSYEISYLELLEFVYNQVKK</sequence>